<dbReference type="Gene3D" id="3.40.630.30">
    <property type="match status" value="1"/>
</dbReference>
<dbReference type="KEGG" id="proe:H9L23_09465"/>
<dbReference type="SUPFAM" id="SSF55729">
    <property type="entry name" value="Acyl-CoA N-acyltransferases (Nat)"/>
    <property type="match status" value="1"/>
</dbReference>
<dbReference type="InterPro" id="IPR016181">
    <property type="entry name" value="Acyl_CoA_acyltransferase"/>
</dbReference>
<evidence type="ECO:0000313" key="2">
    <source>
        <dbReference type="Proteomes" id="UP000515806"/>
    </source>
</evidence>
<dbReference type="GO" id="GO:0044038">
    <property type="term" value="P:cell wall macromolecule biosynthetic process"/>
    <property type="evidence" value="ECO:0007669"/>
    <property type="project" value="InterPro"/>
</dbReference>
<dbReference type="AlphaFoldDB" id="A0A7G9QLQ0"/>
<evidence type="ECO:0000313" key="1">
    <source>
        <dbReference type="EMBL" id="QNN44275.1"/>
    </source>
</evidence>
<dbReference type="Proteomes" id="UP000515806">
    <property type="component" value="Chromosome"/>
</dbReference>
<dbReference type="PROSITE" id="PS51191">
    <property type="entry name" value="FEMABX"/>
    <property type="match status" value="1"/>
</dbReference>
<organism evidence="1 2">
    <name type="scientific">Pedobacter roseus</name>
    <dbReference type="NCBI Taxonomy" id="336820"/>
    <lineage>
        <taxon>Bacteria</taxon>
        <taxon>Pseudomonadati</taxon>
        <taxon>Bacteroidota</taxon>
        <taxon>Sphingobacteriia</taxon>
        <taxon>Sphingobacteriales</taxon>
        <taxon>Sphingobacteriaceae</taxon>
        <taxon>Pedobacter</taxon>
    </lineage>
</organism>
<dbReference type="EMBL" id="CP060723">
    <property type="protein sequence ID" value="QNN44275.1"/>
    <property type="molecule type" value="Genomic_DNA"/>
</dbReference>
<sequence length="254" mass="29342">MIILKKKILPFLNREVVWFGQKPKTGQCLTTVFRQSSVKGERFGYKREDFYTKLIDISASEDTFFSQFDKNTAYDIRRARKDGIHTDIHTQLDEFIIFYNDFALTKGLEPIGLSLLEYGNKLLITKAVSEGEILVMHAYLLDRSEGRVRLLYSASPYRKEEMGGTKRSWIGRANRLLHLEDMKTFKAMGFSVYDMGGYAFGTTDDSLQRINLFKDGFGGQMVVENDYWPLLMLLAIRLRLLLKNQKSTIVISKN</sequence>
<name>A0A7G9QLQ0_9SPHI</name>
<reference evidence="1 2" key="1">
    <citation type="submission" date="2020-08" db="EMBL/GenBank/DDBJ databases">
        <title>Genome sequence of Pedobacter roseus KACC 11594T.</title>
        <authorList>
            <person name="Hyun D.-W."/>
            <person name="Bae J.-W."/>
        </authorList>
    </citation>
    <scope>NUCLEOTIDE SEQUENCE [LARGE SCALE GENOMIC DNA]</scope>
    <source>
        <strain evidence="1 2">KACC 11594</strain>
    </source>
</reference>
<gene>
    <name evidence="1" type="ORF">H9L23_09465</name>
</gene>
<dbReference type="RefSeq" id="WP_187594720.1">
    <property type="nucleotide sequence ID" value="NZ_CP060723.1"/>
</dbReference>
<evidence type="ECO:0008006" key="3">
    <source>
        <dbReference type="Google" id="ProtNLM"/>
    </source>
</evidence>
<keyword evidence="2" id="KW-1185">Reference proteome</keyword>
<accession>A0A7G9QLQ0</accession>
<dbReference type="GO" id="GO:0016755">
    <property type="term" value="F:aminoacyltransferase activity"/>
    <property type="evidence" value="ECO:0007669"/>
    <property type="project" value="InterPro"/>
</dbReference>
<dbReference type="InterPro" id="IPR003447">
    <property type="entry name" value="FEMABX"/>
</dbReference>
<protein>
    <recommendedName>
        <fullName evidence="3">Peptidoglycan bridge formation glycyltransferase FemA/FemB family protein</fullName>
    </recommendedName>
</protein>
<proteinExistence type="predicted"/>